<feature type="compositionally biased region" description="Basic residues" evidence="1">
    <location>
        <begin position="90"/>
        <end position="99"/>
    </location>
</feature>
<evidence type="ECO:0000256" key="1">
    <source>
        <dbReference type="SAM" id="MobiDB-lite"/>
    </source>
</evidence>
<protein>
    <submittedName>
        <fullName evidence="2">Uncharacterized protein</fullName>
    </submittedName>
</protein>
<name>A0A6J4V4A9_9BACT</name>
<organism evidence="2">
    <name type="scientific">uncultured Thermomicrobiales bacterium</name>
    <dbReference type="NCBI Taxonomy" id="1645740"/>
    <lineage>
        <taxon>Bacteria</taxon>
        <taxon>Pseudomonadati</taxon>
        <taxon>Thermomicrobiota</taxon>
        <taxon>Thermomicrobia</taxon>
        <taxon>Thermomicrobiales</taxon>
        <taxon>environmental samples</taxon>
    </lineage>
</organism>
<evidence type="ECO:0000313" key="2">
    <source>
        <dbReference type="EMBL" id="CAA9566404.1"/>
    </source>
</evidence>
<dbReference type="EMBL" id="CADCWG010000210">
    <property type="protein sequence ID" value="CAA9566404.1"/>
    <property type="molecule type" value="Genomic_DNA"/>
</dbReference>
<reference evidence="2" key="1">
    <citation type="submission" date="2020-02" db="EMBL/GenBank/DDBJ databases">
        <authorList>
            <person name="Meier V. D."/>
        </authorList>
    </citation>
    <scope>NUCLEOTIDE SEQUENCE</scope>
    <source>
        <strain evidence="2">AVDCRST_MAG49</strain>
    </source>
</reference>
<feature type="compositionally biased region" description="Basic residues" evidence="1">
    <location>
        <begin position="69"/>
        <end position="81"/>
    </location>
</feature>
<accession>A0A6J4V4A9</accession>
<sequence>MLGVQAVAEFGPSVPVGVGYVSLGRSPASDLSRVAVGDRYDENRVGLDHLRFGGASPSRVGVGRAAPGYRRRAARRHHRPRLGFPPLHPGRPRPRQHSA</sequence>
<gene>
    <name evidence="2" type="ORF">AVDCRST_MAG49-3096</name>
</gene>
<feature type="region of interest" description="Disordered" evidence="1">
    <location>
        <begin position="58"/>
        <end position="99"/>
    </location>
</feature>
<proteinExistence type="predicted"/>
<feature type="compositionally biased region" description="Low complexity" evidence="1">
    <location>
        <begin position="59"/>
        <end position="68"/>
    </location>
</feature>
<dbReference type="AlphaFoldDB" id="A0A6J4V4A9"/>